<accession>G3HNI9</accession>
<dbReference type="Proteomes" id="UP000001075">
    <property type="component" value="Unassembled WGS sequence"/>
</dbReference>
<protein>
    <submittedName>
        <fullName evidence="1">Uncharacterized protein</fullName>
    </submittedName>
</protein>
<dbReference type="AlphaFoldDB" id="G3HNI9"/>
<evidence type="ECO:0000313" key="1">
    <source>
        <dbReference type="EMBL" id="EGW05780.1"/>
    </source>
</evidence>
<organism evidence="1 2">
    <name type="scientific">Cricetulus griseus</name>
    <name type="common">Chinese hamster</name>
    <name type="synonym">Cricetulus barabensis griseus</name>
    <dbReference type="NCBI Taxonomy" id="10029"/>
    <lineage>
        <taxon>Eukaryota</taxon>
        <taxon>Metazoa</taxon>
        <taxon>Chordata</taxon>
        <taxon>Craniata</taxon>
        <taxon>Vertebrata</taxon>
        <taxon>Euteleostomi</taxon>
        <taxon>Mammalia</taxon>
        <taxon>Eutheria</taxon>
        <taxon>Euarchontoglires</taxon>
        <taxon>Glires</taxon>
        <taxon>Rodentia</taxon>
        <taxon>Myomorpha</taxon>
        <taxon>Muroidea</taxon>
        <taxon>Cricetidae</taxon>
        <taxon>Cricetinae</taxon>
        <taxon>Cricetulus</taxon>
    </lineage>
</organism>
<evidence type="ECO:0000313" key="2">
    <source>
        <dbReference type="Proteomes" id="UP000001075"/>
    </source>
</evidence>
<dbReference type="InParanoid" id="G3HNI9"/>
<proteinExistence type="predicted"/>
<gene>
    <name evidence="1" type="ORF">I79_012326</name>
</gene>
<name>G3HNI9_CRIGR</name>
<reference evidence="2" key="1">
    <citation type="journal article" date="2011" name="Nat. Biotechnol.">
        <title>The genomic sequence of the Chinese hamster ovary (CHO)-K1 cell line.</title>
        <authorList>
            <person name="Xu X."/>
            <person name="Nagarajan H."/>
            <person name="Lewis N.E."/>
            <person name="Pan S."/>
            <person name="Cai Z."/>
            <person name="Liu X."/>
            <person name="Chen W."/>
            <person name="Xie M."/>
            <person name="Wang W."/>
            <person name="Hammond S."/>
            <person name="Andersen M.R."/>
            <person name="Neff N."/>
            <person name="Passarelli B."/>
            <person name="Koh W."/>
            <person name="Fan H.C."/>
            <person name="Wang J."/>
            <person name="Gui Y."/>
            <person name="Lee K.H."/>
            <person name="Betenbaugh M.J."/>
            <person name="Quake S.R."/>
            <person name="Famili I."/>
            <person name="Palsson B.O."/>
            <person name="Wang J."/>
        </authorList>
    </citation>
    <scope>NUCLEOTIDE SEQUENCE [LARGE SCALE GENOMIC DNA]</scope>
    <source>
        <strain evidence="2">CHO K1 cell line</strain>
    </source>
</reference>
<dbReference type="EMBL" id="JH000545">
    <property type="protein sequence ID" value="EGW05780.1"/>
    <property type="molecule type" value="Genomic_DNA"/>
</dbReference>
<sequence>MSLEEKIEEVEDASQVHCGITHKTQSTESTYVFINEEIKQSRKFCSTITQNFVKDMSRTISNHKMADLVQSNKYRT</sequence>